<evidence type="ECO:0000313" key="3">
    <source>
        <dbReference type="Proteomes" id="UP000499080"/>
    </source>
</evidence>
<evidence type="ECO:0000313" key="2">
    <source>
        <dbReference type="EMBL" id="GBN64562.1"/>
    </source>
</evidence>
<protein>
    <submittedName>
        <fullName evidence="2">Uncharacterized protein</fullName>
    </submittedName>
</protein>
<proteinExistence type="predicted"/>
<feature type="region of interest" description="Disordered" evidence="1">
    <location>
        <begin position="1"/>
        <end position="39"/>
    </location>
</feature>
<keyword evidence="3" id="KW-1185">Reference proteome</keyword>
<gene>
    <name evidence="2" type="ORF">AVEN_202591_1</name>
</gene>
<organism evidence="2 3">
    <name type="scientific">Araneus ventricosus</name>
    <name type="common">Orbweaver spider</name>
    <name type="synonym">Epeira ventricosa</name>
    <dbReference type="NCBI Taxonomy" id="182803"/>
    <lineage>
        <taxon>Eukaryota</taxon>
        <taxon>Metazoa</taxon>
        <taxon>Ecdysozoa</taxon>
        <taxon>Arthropoda</taxon>
        <taxon>Chelicerata</taxon>
        <taxon>Arachnida</taxon>
        <taxon>Araneae</taxon>
        <taxon>Araneomorphae</taxon>
        <taxon>Entelegynae</taxon>
        <taxon>Araneoidea</taxon>
        <taxon>Araneidae</taxon>
        <taxon>Araneus</taxon>
    </lineage>
</organism>
<feature type="compositionally biased region" description="Basic and acidic residues" evidence="1">
    <location>
        <begin position="11"/>
        <end position="22"/>
    </location>
</feature>
<dbReference type="AlphaFoldDB" id="A0A4Y2QMK5"/>
<name>A0A4Y2QMK5_ARAVE</name>
<reference evidence="2 3" key="1">
    <citation type="journal article" date="2019" name="Sci. Rep.">
        <title>Orb-weaving spider Araneus ventricosus genome elucidates the spidroin gene catalogue.</title>
        <authorList>
            <person name="Kono N."/>
            <person name="Nakamura H."/>
            <person name="Ohtoshi R."/>
            <person name="Moran D.A.P."/>
            <person name="Shinohara A."/>
            <person name="Yoshida Y."/>
            <person name="Fujiwara M."/>
            <person name="Mori M."/>
            <person name="Tomita M."/>
            <person name="Arakawa K."/>
        </authorList>
    </citation>
    <scope>NUCLEOTIDE SEQUENCE [LARGE SCALE GENOMIC DNA]</scope>
</reference>
<dbReference type="EMBL" id="BGPR01014290">
    <property type="protein sequence ID" value="GBN64562.1"/>
    <property type="molecule type" value="Genomic_DNA"/>
</dbReference>
<accession>A0A4Y2QMK5</accession>
<evidence type="ECO:0000256" key="1">
    <source>
        <dbReference type="SAM" id="MobiDB-lite"/>
    </source>
</evidence>
<dbReference type="Proteomes" id="UP000499080">
    <property type="component" value="Unassembled WGS sequence"/>
</dbReference>
<sequence>MATTKASIEAFVHDSETQRKQCECGNQQPPSKHREPKGLEDIEENKLVTEIDNHQGSTMALQNRKIHKKAVTALKNRNHAIKY</sequence>
<comment type="caution">
    <text evidence="2">The sequence shown here is derived from an EMBL/GenBank/DDBJ whole genome shotgun (WGS) entry which is preliminary data.</text>
</comment>